<feature type="binding site" evidence="8">
    <location>
        <position position="125"/>
    </location>
    <ligand>
        <name>substrate</name>
    </ligand>
</feature>
<dbReference type="HAMAP" id="MF_00197">
    <property type="entry name" value="DAP_epimerase"/>
    <property type="match status" value="1"/>
</dbReference>
<evidence type="ECO:0000256" key="1">
    <source>
        <dbReference type="ARBA" id="ARBA00005196"/>
    </source>
</evidence>
<feature type="binding site" evidence="8">
    <location>
        <begin position="276"/>
        <end position="277"/>
    </location>
    <ligand>
        <name>substrate</name>
    </ligand>
</feature>
<comment type="pathway">
    <text evidence="1 8">Amino-acid biosynthesis; L-lysine biosynthesis via DAP pathway; DL-2,6-diaminopimelate from LL-2,6-diaminopimelate: step 1/1.</text>
</comment>
<feature type="binding site" evidence="8">
    <location>
        <position position="61"/>
    </location>
    <ligand>
        <name>substrate</name>
    </ligand>
</feature>
<sequence>MSASGAVPAAGVALWRDTSVSGLLSPAGTLDSMNETLAESTGHAFRTLGGLRFSKGHGTGNDFVLVADPEGEHTIAAEQVAALCDRHRGIGGDGLIRAVPSRFLPEGRELLTGTPDAEWFMDYRNGDGSLSEMCGNGVRVFVHFLRTEGLIDLPDGGALTIGTRAGTKTVVRTGEDYAVDMGPWEFIFPGEATAKAMDSLVTADGLEVPRPALSVSMGNPHTVVALAELSELAGTRLYTAPEVDPVPANGTNVEFVVPSDPLVHDGVGSVTMRVHERGVGETQSCGTGACAAAVAIRHWAGAEAPDTWRVNVPGGVVGVKFFAGPGGHEHVELSGPAVIVATGTLS</sequence>
<evidence type="ECO:0000256" key="2">
    <source>
        <dbReference type="ARBA" id="ARBA00010219"/>
    </source>
</evidence>
<dbReference type="EC" id="5.1.1.7" evidence="3 8"/>
<evidence type="ECO:0000256" key="3">
    <source>
        <dbReference type="ARBA" id="ARBA00013080"/>
    </source>
</evidence>
<evidence type="ECO:0000313" key="11">
    <source>
        <dbReference type="Proteomes" id="UP001236806"/>
    </source>
</evidence>
<dbReference type="Gene3D" id="3.10.310.10">
    <property type="entry name" value="Diaminopimelate Epimerase, Chain A, domain 1"/>
    <property type="match status" value="2"/>
</dbReference>
<keyword evidence="11" id="KW-1185">Reference proteome</keyword>
<feature type="binding site" evidence="8">
    <location>
        <begin position="135"/>
        <end position="136"/>
    </location>
    <ligand>
        <name>substrate</name>
    </ligand>
</feature>
<feature type="binding site" evidence="8">
    <location>
        <position position="252"/>
    </location>
    <ligand>
        <name>substrate</name>
    </ligand>
</feature>
<comment type="function">
    <text evidence="8">Catalyzes the stereoinversion of LL-2,6-diaminopimelate (L,L-DAP) to meso-diaminopimelate (meso-DAP), a precursor of L-lysine and an essential component of the bacterial peptidoglycan.</text>
</comment>
<dbReference type="PANTHER" id="PTHR31689:SF0">
    <property type="entry name" value="DIAMINOPIMELATE EPIMERASE"/>
    <property type="match status" value="1"/>
</dbReference>
<evidence type="ECO:0000256" key="6">
    <source>
        <dbReference type="ARBA" id="ARBA00023235"/>
    </source>
</evidence>
<keyword evidence="8" id="KW-0963">Cytoplasm</keyword>
<feature type="site" description="Could be important to modulate the pK values of the two catalytic cysteine residues" evidence="8">
    <location>
        <position position="221"/>
    </location>
</feature>
<dbReference type="InterPro" id="IPR001653">
    <property type="entry name" value="DAP_epimerase_DapF"/>
</dbReference>
<evidence type="ECO:0000256" key="9">
    <source>
        <dbReference type="PROSITE-ProRule" id="PRU10125"/>
    </source>
</evidence>
<proteinExistence type="inferred from homology"/>
<evidence type="ECO:0000256" key="5">
    <source>
        <dbReference type="ARBA" id="ARBA00023154"/>
    </source>
</evidence>
<comment type="subunit">
    <text evidence="8">Homodimer.</text>
</comment>
<feature type="binding site" evidence="8">
    <location>
        <begin position="286"/>
        <end position="287"/>
    </location>
    <ligand>
        <name>substrate</name>
    </ligand>
</feature>
<dbReference type="Pfam" id="PF01678">
    <property type="entry name" value="DAP_epimerase"/>
    <property type="match status" value="2"/>
</dbReference>
<dbReference type="PANTHER" id="PTHR31689">
    <property type="entry name" value="DIAMINOPIMELATE EPIMERASE, CHLOROPLASTIC"/>
    <property type="match status" value="1"/>
</dbReference>
<dbReference type="Proteomes" id="UP001236806">
    <property type="component" value="Unassembled WGS sequence"/>
</dbReference>
<keyword evidence="5 8" id="KW-0457">Lysine biosynthesis</keyword>
<keyword evidence="4 8" id="KW-0028">Amino-acid biosynthesis</keyword>
<comment type="caution">
    <text evidence="8">Lacks conserved residue(s) required for the propagation of feature annotation.</text>
</comment>
<dbReference type="SUPFAM" id="SSF54506">
    <property type="entry name" value="Diaminopimelate epimerase-like"/>
    <property type="match status" value="1"/>
</dbReference>
<dbReference type="GO" id="GO:0008837">
    <property type="term" value="F:diaminopimelate epimerase activity"/>
    <property type="evidence" value="ECO:0007669"/>
    <property type="project" value="UniProtKB-EC"/>
</dbReference>
<organism evidence="10 11">
    <name type="scientific">Pseudarthrobacter siccitolerans</name>
    <dbReference type="NCBI Taxonomy" id="861266"/>
    <lineage>
        <taxon>Bacteria</taxon>
        <taxon>Bacillati</taxon>
        <taxon>Actinomycetota</taxon>
        <taxon>Actinomycetes</taxon>
        <taxon>Micrococcales</taxon>
        <taxon>Micrococcaceae</taxon>
        <taxon>Pseudarthrobacter</taxon>
    </lineage>
</organism>
<accession>A0ABU0PRA8</accession>
<comment type="similarity">
    <text evidence="2 8">Belongs to the diaminopimelate epimerase family.</text>
</comment>
<evidence type="ECO:0000313" key="10">
    <source>
        <dbReference type="EMBL" id="MDQ0676509.1"/>
    </source>
</evidence>
<dbReference type="EMBL" id="JAUSXB010000001">
    <property type="protein sequence ID" value="MDQ0676509.1"/>
    <property type="molecule type" value="Genomic_DNA"/>
</dbReference>
<feature type="active site" description="Proton acceptor" evidence="8">
    <location>
        <position position="285"/>
    </location>
</feature>
<comment type="caution">
    <text evidence="10">The sequence shown here is derived from an EMBL/GenBank/DDBJ whole genome shotgun (WGS) entry which is preliminary data.</text>
</comment>
<dbReference type="InterPro" id="IPR018510">
    <property type="entry name" value="DAP_epimerase_AS"/>
</dbReference>
<dbReference type="PROSITE" id="PS01326">
    <property type="entry name" value="DAP_EPIMERASE"/>
    <property type="match status" value="1"/>
</dbReference>
<dbReference type="NCBIfam" id="TIGR00652">
    <property type="entry name" value="DapF"/>
    <property type="match status" value="1"/>
</dbReference>
<feature type="active site" description="Proton donor" evidence="8">
    <location>
        <position position="134"/>
    </location>
</feature>
<comment type="catalytic activity">
    <reaction evidence="7 8">
        <text>(2S,6S)-2,6-diaminopimelate = meso-2,6-diaminopimelate</text>
        <dbReference type="Rhea" id="RHEA:15393"/>
        <dbReference type="ChEBI" id="CHEBI:57609"/>
        <dbReference type="ChEBI" id="CHEBI:57791"/>
        <dbReference type="EC" id="5.1.1.7"/>
    </reaction>
</comment>
<comment type="subcellular location">
    <subcellularLocation>
        <location evidence="8">Cytoplasm</location>
    </subcellularLocation>
</comment>
<reference evidence="10 11" key="1">
    <citation type="submission" date="2023-07" db="EMBL/GenBank/DDBJ databases">
        <title>Comparative genomics of wheat-associated soil bacteria to identify genetic determinants of phenazine resistance.</title>
        <authorList>
            <person name="Mouncey N."/>
        </authorList>
    </citation>
    <scope>NUCLEOTIDE SEQUENCE [LARGE SCALE GENOMIC DNA]</scope>
    <source>
        <strain evidence="10 11">W1I3</strain>
    </source>
</reference>
<keyword evidence="6 8" id="KW-0413">Isomerase</keyword>
<evidence type="ECO:0000256" key="4">
    <source>
        <dbReference type="ARBA" id="ARBA00022605"/>
    </source>
</evidence>
<feature type="active site" evidence="9">
    <location>
        <position position="134"/>
    </location>
</feature>
<evidence type="ECO:0000256" key="8">
    <source>
        <dbReference type="HAMAP-Rule" id="MF_00197"/>
    </source>
</evidence>
<feature type="binding site" evidence="8">
    <location>
        <position position="219"/>
    </location>
    <ligand>
        <name>substrate</name>
    </ligand>
</feature>
<protein>
    <recommendedName>
        <fullName evidence="3 8">Diaminopimelate epimerase</fullName>
        <shortName evidence="8">DAP epimerase</shortName>
        <ecNumber evidence="3 8">5.1.1.7</ecNumber>
    </recommendedName>
    <alternativeName>
        <fullName evidence="8">PLP-independent amino acid racemase</fullName>
    </alternativeName>
</protein>
<gene>
    <name evidence="8" type="primary">dapF</name>
    <name evidence="10" type="ORF">QFZ36_004070</name>
</gene>
<name>A0ABU0PRA8_9MICC</name>
<feature type="site" description="Could be important to modulate the pK values of the two catalytic cysteine residues" evidence="8">
    <location>
        <position position="276"/>
    </location>
</feature>
<evidence type="ECO:0000256" key="7">
    <source>
        <dbReference type="ARBA" id="ARBA00051712"/>
    </source>
</evidence>